<accession>A0A397V0H9</accession>
<dbReference type="AlphaFoldDB" id="A0A397V0H9"/>
<gene>
    <name evidence="1" type="ORF">C2G38_2094378</name>
</gene>
<evidence type="ECO:0000313" key="1">
    <source>
        <dbReference type="EMBL" id="RIB14957.1"/>
    </source>
</evidence>
<keyword evidence="2" id="KW-1185">Reference proteome</keyword>
<dbReference type="EMBL" id="QKWP01000781">
    <property type="protein sequence ID" value="RIB14957.1"/>
    <property type="molecule type" value="Genomic_DNA"/>
</dbReference>
<comment type="caution">
    <text evidence="1">The sequence shown here is derived from an EMBL/GenBank/DDBJ whole genome shotgun (WGS) entry which is preliminary data.</text>
</comment>
<evidence type="ECO:0000313" key="2">
    <source>
        <dbReference type="Proteomes" id="UP000266673"/>
    </source>
</evidence>
<protein>
    <submittedName>
        <fullName evidence="1">Uncharacterized protein</fullName>
    </submittedName>
</protein>
<reference evidence="1 2" key="1">
    <citation type="submission" date="2018-06" db="EMBL/GenBank/DDBJ databases">
        <title>Comparative genomics reveals the genomic features of Rhizophagus irregularis, R. cerebriforme, R. diaphanum and Gigaspora rosea, and their symbiotic lifestyle signature.</title>
        <authorList>
            <person name="Morin E."/>
            <person name="San Clemente H."/>
            <person name="Chen E.C.H."/>
            <person name="De La Providencia I."/>
            <person name="Hainaut M."/>
            <person name="Kuo A."/>
            <person name="Kohler A."/>
            <person name="Murat C."/>
            <person name="Tang N."/>
            <person name="Roy S."/>
            <person name="Loubradou J."/>
            <person name="Henrissat B."/>
            <person name="Grigoriev I.V."/>
            <person name="Corradi N."/>
            <person name="Roux C."/>
            <person name="Martin F.M."/>
        </authorList>
    </citation>
    <scope>NUCLEOTIDE SEQUENCE [LARGE SCALE GENOMIC DNA]</scope>
    <source>
        <strain evidence="1 2">DAOM 194757</strain>
    </source>
</reference>
<proteinExistence type="predicted"/>
<dbReference type="OrthoDB" id="2343873at2759"/>
<name>A0A397V0H9_9GLOM</name>
<sequence>MSHNVLDTRIKGQLAPFAYHELQENEMQNRIKYQYRYNNQHVCLPTYLTLVGIFSSRLDRIKAHMKSYGMEEIIYGNTGRSSIRPDRAGRSLRNNSTPAVSLQIILSNLERSCTSYSVHDSGIRSM</sequence>
<dbReference type="Proteomes" id="UP000266673">
    <property type="component" value="Unassembled WGS sequence"/>
</dbReference>
<organism evidence="1 2">
    <name type="scientific">Gigaspora rosea</name>
    <dbReference type="NCBI Taxonomy" id="44941"/>
    <lineage>
        <taxon>Eukaryota</taxon>
        <taxon>Fungi</taxon>
        <taxon>Fungi incertae sedis</taxon>
        <taxon>Mucoromycota</taxon>
        <taxon>Glomeromycotina</taxon>
        <taxon>Glomeromycetes</taxon>
        <taxon>Diversisporales</taxon>
        <taxon>Gigasporaceae</taxon>
        <taxon>Gigaspora</taxon>
    </lineage>
</organism>